<dbReference type="InterPro" id="IPR050316">
    <property type="entry name" value="Tyrosinase/Hemocyanin"/>
</dbReference>
<reference evidence="4 5" key="1">
    <citation type="submission" date="2021-02" db="EMBL/GenBank/DDBJ databases">
        <title>Variation within the Batrachochytrium salamandrivorans European outbreak.</title>
        <authorList>
            <person name="Kelly M."/>
            <person name="Pasmans F."/>
            <person name="Shea T.P."/>
            <person name="Munoz J.F."/>
            <person name="Carranza S."/>
            <person name="Cuomo C.A."/>
            <person name="Martel A."/>
        </authorList>
    </citation>
    <scope>NUCLEOTIDE SEQUENCE [LARGE SCALE GENOMIC DNA]</scope>
    <source>
        <strain evidence="4 5">AMFP18/2</strain>
    </source>
</reference>
<evidence type="ECO:0000313" key="5">
    <source>
        <dbReference type="Proteomes" id="UP001648503"/>
    </source>
</evidence>
<evidence type="ECO:0000313" key="4">
    <source>
        <dbReference type="EMBL" id="KAH6589278.1"/>
    </source>
</evidence>
<dbReference type="PANTHER" id="PTHR11474:SF126">
    <property type="entry name" value="TYROSINASE-LIKE PROTEIN TYR-1-RELATED"/>
    <property type="match status" value="1"/>
</dbReference>
<protein>
    <recommendedName>
        <fullName evidence="3">Tyrosinase copper-binding domain-containing protein</fullName>
    </recommendedName>
</protein>
<dbReference type="SUPFAM" id="SSF48056">
    <property type="entry name" value="Di-copper centre-containing domain"/>
    <property type="match status" value="1"/>
</dbReference>
<keyword evidence="2" id="KW-0186">Copper</keyword>
<dbReference type="Pfam" id="PF00264">
    <property type="entry name" value="Tyrosinase"/>
    <property type="match status" value="1"/>
</dbReference>
<feature type="domain" description="Tyrosinase copper-binding" evidence="3">
    <location>
        <begin position="119"/>
        <end position="136"/>
    </location>
</feature>
<dbReference type="PRINTS" id="PR00092">
    <property type="entry name" value="TYROSINASE"/>
</dbReference>
<dbReference type="InterPro" id="IPR008922">
    <property type="entry name" value="Di-copper_centre_dom_sf"/>
</dbReference>
<dbReference type="Gene3D" id="1.10.1280.10">
    <property type="entry name" value="Di-copper center containing domain from catechol oxidase"/>
    <property type="match status" value="1"/>
</dbReference>
<name>A0ABQ8EZA2_9FUNG</name>
<dbReference type="EMBL" id="JAFCIX010000469">
    <property type="protein sequence ID" value="KAH6589278.1"/>
    <property type="molecule type" value="Genomic_DNA"/>
</dbReference>
<organism evidence="4 5">
    <name type="scientific">Batrachochytrium salamandrivorans</name>
    <dbReference type="NCBI Taxonomy" id="1357716"/>
    <lineage>
        <taxon>Eukaryota</taxon>
        <taxon>Fungi</taxon>
        <taxon>Fungi incertae sedis</taxon>
        <taxon>Chytridiomycota</taxon>
        <taxon>Chytridiomycota incertae sedis</taxon>
        <taxon>Chytridiomycetes</taxon>
        <taxon>Rhizophydiales</taxon>
        <taxon>Rhizophydiales incertae sedis</taxon>
        <taxon>Batrachochytrium</taxon>
    </lineage>
</organism>
<keyword evidence="1" id="KW-0479">Metal-binding</keyword>
<dbReference type="Proteomes" id="UP001648503">
    <property type="component" value="Unassembled WGS sequence"/>
</dbReference>
<evidence type="ECO:0000256" key="2">
    <source>
        <dbReference type="ARBA" id="ARBA00023008"/>
    </source>
</evidence>
<accession>A0ABQ8EZA2</accession>
<dbReference type="PROSITE" id="PS00497">
    <property type="entry name" value="TYROSINASE_1"/>
    <property type="match status" value="1"/>
</dbReference>
<evidence type="ECO:0000256" key="1">
    <source>
        <dbReference type="ARBA" id="ARBA00022723"/>
    </source>
</evidence>
<comment type="caution">
    <text evidence="4">The sequence shown here is derived from an EMBL/GenBank/DDBJ whole genome shotgun (WGS) entry which is preliminary data.</text>
</comment>
<proteinExistence type="predicted"/>
<gene>
    <name evidence="4" type="ORF">BASA50_010153</name>
</gene>
<keyword evidence="5" id="KW-1185">Reference proteome</keyword>
<dbReference type="PANTHER" id="PTHR11474">
    <property type="entry name" value="TYROSINASE FAMILY MEMBER"/>
    <property type="match status" value="1"/>
</dbReference>
<sequence length="288" mass="32433">MRYLPLQWTAEMSHKQPLRINKAHLSRQDYAIYLHIDMRFLGLSVAVILFFGATTGNAAGCTQPAQRNEWRELTRSQRSSYVNAVVCLKNTPSIVNGIRSPSRYDDFAYAHGQILNIAHMSPNFLPWHRAYLYAYELALINECGYPGTLPYWDWSVDSQAPEKSPVWDSDAFGGDGDITTNERCITTGPFVNFTSTFNQRGCISRTLGEGFTDLVSFYTPEVIFELIAAGSSYRQFYRSLEDGPHNGVHAGIGGTMNLLTVSANGIQGWQTPIRESYEMAKGLKYQRQ</sequence>
<dbReference type="InterPro" id="IPR002227">
    <property type="entry name" value="Tyrosinase_Cu-bd"/>
</dbReference>
<evidence type="ECO:0000259" key="3">
    <source>
        <dbReference type="PROSITE" id="PS00497"/>
    </source>
</evidence>